<feature type="region of interest" description="Disordered" evidence="1">
    <location>
        <begin position="1"/>
        <end position="21"/>
    </location>
</feature>
<keyword evidence="4" id="KW-1185">Reference proteome</keyword>
<evidence type="ECO:0000256" key="1">
    <source>
        <dbReference type="SAM" id="MobiDB-lite"/>
    </source>
</evidence>
<dbReference type="AlphaFoldDB" id="A0A2T3JAU7"/>
<dbReference type="Proteomes" id="UP000241405">
    <property type="component" value="Unassembled WGS sequence"/>
</dbReference>
<accession>A0A2T3JAU7</accession>
<evidence type="ECO:0000313" key="2">
    <source>
        <dbReference type="EMBL" id="PSU19266.1"/>
    </source>
</evidence>
<gene>
    <name evidence="3" type="ORF">C9J18_21430</name>
    <name evidence="2" type="ORF">CTM96_21425</name>
</gene>
<reference evidence="4 5" key="1">
    <citation type="submission" date="2018-03" db="EMBL/GenBank/DDBJ databases">
        <title>Whole genome sequencing of Histamine producing bacteria.</title>
        <authorList>
            <person name="Butler K."/>
        </authorList>
    </citation>
    <scope>NUCLEOTIDE SEQUENCE [LARGE SCALE GENOMIC DNA]</scope>
    <source>
        <strain evidence="3 5">FS-6.1</strain>
        <strain evidence="2 4">FS-6.2</strain>
    </source>
</reference>
<evidence type="ECO:0000313" key="5">
    <source>
        <dbReference type="Proteomes" id="UP000241618"/>
    </source>
</evidence>
<evidence type="ECO:0008006" key="6">
    <source>
        <dbReference type="Google" id="ProtNLM"/>
    </source>
</evidence>
<evidence type="ECO:0000313" key="4">
    <source>
        <dbReference type="Proteomes" id="UP000241405"/>
    </source>
</evidence>
<protein>
    <recommendedName>
        <fullName evidence="6">DUF4238 domain-containing protein</fullName>
    </recommendedName>
</protein>
<name>A0A2T3JAU7_PHOPO</name>
<comment type="caution">
    <text evidence="3">The sequence shown here is derived from an EMBL/GenBank/DDBJ whole genome shotgun (WGS) entry which is preliminary data.</text>
</comment>
<proteinExistence type="predicted"/>
<sequence>MKRQSGQLAKASMNEDESLEIGNSDPKEYLLCHDCEQFVSTNYEQYGVRLFKNPRGVVKTDDYIEFPNFKYETYYLYLLSVLWRASVSSLPEFTEVDLPGELNDIVRDCIRNKTVKINEKLSIDNFFRISVFRLVDSSGRYEDKVIKGLLSTFISTKNNKNETVFYFINDGFLVQYVFTVGDSEEHVQNSSNYGQLTNNSSVRFFKEDIANFPDLVELVESLIIKAKRKKIKHLKSI</sequence>
<evidence type="ECO:0000313" key="3">
    <source>
        <dbReference type="EMBL" id="PSU45921.1"/>
    </source>
</evidence>
<dbReference type="EMBL" id="PYMO01000043">
    <property type="protein sequence ID" value="PSU19266.1"/>
    <property type="molecule type" value="Genomic_DNA"/>
</dbReference>
<dbReference type="Proteomes" id="UP000241618">
    <property type="component" value="Unassembled WGS sequence"/>
</dbReference>
<organism evidence="3 5">
    <name type="scientific">Photobacterium phosphoreum</name>
    <dbReference type="NCBI Taxonomy" id="659"/>
    <lineage>
        <taxon>Bacteria</taxon>
        <taxon>Pseudomonadati</taxon>
        <taxon>Pseudomonadota</taxon>
        <taxon>Gammaproteobacteria</taxon>
        <taxon>Vibrionales</taxon>
        <taxon>Vibrionaceae</taxon>
        <taxon>Photobacterium</taxon>
    </lineage>
</organism>
<dbReference type="EMBL" id="PYMP01000038">
    <property type="protein sequence ID" value="PSU45921.1"/>
    <property type="molecule type" value="Genomic_DNA"/>
</dbReference>